<gene>
    <name evidence="1" type="ORF">SDJN03_25891</name>
</gene>
<dbReference type="EMBL" id="JAGKQH010000017">
    <property type="protein sequence ID" value="KAG6575252.1"/>
    <property type="molecule type" value="Genomic_DNA"/>
</dbReference>
<dbReference type="Proteomes" id="UP000685013">
    <property type="component" value="Chromosome 17"/>
</dbReference>
<evidence type="ECO:0000313" key="2">
    <source>
        <dbReference type="Proteomes" id="UP000685013"/>
    </source>
</evidence>
<sequence>MGQTPNELFHLVELRRRRNPEVHALVSVIPPCVHKHHRGNSERRNAVDTYTIAAKFAGSVLSEGENGMFGCCVGMWTHSS</sequence>
<reference evidence="1 2" key="1">
    <citation type="journal article" date="2021" name="Hortic Res">
        <title>The domestication of Cucurbita argyrosperma as revealed by the genome of its wild relative.</title>
        <authorList>
            <person name="Barrera-Redondo J."/>
            <person name="Sanchez-de la Vega G."/>
            <person name="Aguirre-Liguori J.A."/>
            <person name="Castellanos-Morales G."/>
            <person name="Gutierrez-Guerrero Y.T."/>
            <person name="Aguirre-Dugua X."/>
            <person name="Aguirre-Planter E."/>
            <person name="Tenaillon M.I."/>
            <person name="Lira-Saade R."/>
            <person name="Eguiarte L.E."/>
        </authorList>
    </citation>
    <scope>NUCLEOTIDE SEQUENCE [LARGE SCALE GENOMIC DNA]</scope>
    <source>
        <strain evidence="1">JBR-2021</strain>
    </source>
</reference>
<organism evidence="1 2">
    <name type="scientific">Cucurbita argyrosperma subsp. sororia</name>
    <dbReference type="NCBI Taxonomy" id="37648"/>
    <lineage>
        <taxon>Eukaryota</taxon>
        <taxon>Viridiplantae</taxon>
        <taxon>Streptophyta</taxon>
        <taxon>Embryophyta</taxon>
        <taxon>Tracheophyta</taxon>
        <taxon>Spermatophyta</taxon>
        <taxon>Magnoliopsida</taxon>
        <taxon>eudicotyledons</taxon>
        <taxon>Gunneridae</taxon>
        <taxon>Pentapetalae</taxon>
        <taxon>rosids</taxon>
        <taxon>fabids</taxon>
        <taxon>Cucurbitales</taxon>
        <taxon>Cucurbitaceae</taxon>
        <taxon>Cucurbiteae</taxon>
        <taxon>Cucurbita</taxon>
    </lineage>
</organism>
<proteinExistence type="predicted"/>
<name>A0AAV6M3T0_9ROSI</name>
<evidence type="ECO:0000313" key="1">
    <source>
        <dbReference type="EMBL" id="KAG6575252.1"/>
    </source>
</evidence>
<protein>
    <submittedName>
        <fullName evidence="1">Uncharacterized protein</fullName>
    </submittedName>
</protein>
<comment type="caution">
    <text evidence="1">The sequence shown here is derived from an EMBL/GenBank/DDBJ whole genome shotgun (WGS) entry which is preliminary data.</text>
</comment>
<feature type="non-terminal residue" evidence="1">
    <location>
        <position position="1"/>
    </location>
</feature>
<dbReference type="AlphaFoldDB" id="A0AAV6M3T0"/>
<keyword evidence="2" id="KW-1185">Reference proteome</keyword>
<accession>A0AAV6M3T0</accession>